<evidence type="ECO:0000313" key="1">
    <source>
        <dbReference type="EMBL" id="KAJ2977595.1"/>
    </source>
</evidence>
<sequence>MTSVTGASSGFGRLLTEIILAKGEIALATARRPEALQDLVPQYPMEQLLVVKLDVTKPAEISSAFAAAKEAFGRIDVVVNNAAFAALEKWKLGPADLHPLNPSLIFTRVSGYGQTGPWSSRPGYASVCEAESGFRYVNGTPDPHTGGLLGPPIRPNLSLGDSVAGLHAAFGTVGVGVACAEGEGGAGSAGRADGRC</sequence>
<keyword evidence="2" id="KW-1185">Reference proteome</keyword>
<comment type="caution">
    <text evidence="1">The sequence shown here is derived from an EMBL/GenBank/DDBJ whole genome shotgun (WGS) entry which is preliminary data.</text>
</comment>
<dbReference type="EMBL" id="JANSHE010004435">
    <property type="protein sequence ID" value="KAJ2977595.1"/>
    <property type="molecule type" value="Genomic_DNA"/>
</dbReference>
<accession>A0ACC1NE96</accession>
<gene>
    <name evidence="1" type="ORF">NUW54_g11400</name>
</gene>
<organism evidence="1 2">
    <name type="scientific">Trametes sanguinea</name>
    <dbReference type="NCBI Taxonomy" id="158606"/>
    <lineage>
        <taxon>Eukaryota</taxon>
        <taxon>Fungi</taxon>
        <taxon>Dikarya</taxon>
        <taxon>Basidiomycota</taxon>
        <taxon>Agaricomycotina</taxon>
        <taxon>Agaricomycetes</taxon>
        <taxon>Polyporales</taxon>
        <taxon>Polyporaceae</taxon>
        <taxon>Trametes</taxon>
    </lineage>
</organism>
<evidence type="ECO:0000313" key="2">
    <source>
        <dbReference type="Proteomes" id="UP001144978"/>
    </source>
</evidence>
<proteinExistence type="predicted"/>
<protein>
    <submittedName>
        <fullName evidence="1">Uncharacterized protein</fullName>
    </submittedName>
</protein>
<reference evidence="1" key="1">
    <citation type="submission" date="2022-08" db="EMBL/GenBank/DDBJ databases">
        <title>Genome Sequence of Pycnoporus sanguineus.</title>
        <authorList>
            <person name="Buettner E."/>
        </authorList>
    </citation>
    <scope>NUCLEOTIDE SEQUENCE</scope>
    <source>
        <strain evidence="1">CG-C14</strain>
    </source>
</reference>
<name>A0ACC1NE96_9APHY</name>
<dbReference type="Proteomes" id="UP001144978">
    <property type="component" value="Unassembled WGS sequence"/>
</dbReference>